<keyword evidence="2" id="KW-0012">Acyltransferase</keyword>
<protein>
    <submittedName>
        <fullName evidence="4">N-acetyltransferase</fullName>
    </submittedName>
</protein>
<dbReference type="SUPFAM" id="SSF55729">
    <property type="entry name" value="Acyl-CoA N-acyltransferases (Nat)"/>
    <property type="match status" value="1"/>
</dbReference>
<gene>
    <name evidence="4" type="ORF">GCM10010994_32560</name>
</gene>
<dbReference type="GO" id="GO:0008080">
    <property type="term" value="F:N-acetyltransferase activity"/>
    <property type="evidence" value="ECO:0007669"/>
    <property type="project" value="TreeGrafter"/>
</dbReference>
<dbReference type="EMBL" id="BMGG01000005">
    <property type="protein sequence ID" value="GGC71571.1"/>
    <property type="molecule type" value="Genomic_DNA"/>
</dbReference>
<dbReference type="InterPro" id="IPR016181">
    <property type="entry name" value="Acyl_CoA_acyltransferase"/>
</dbReference>
<dbReference type="PANTHER" id="PTHR10545:SF42">
    <property type="entry name" value="ACETYLTRANSFERASE"/>
    <property type="match status" value="1"/>
</dbReference>
<dbReference type="Gene3D" id="3.40.630.30">
    <property type="match status" value="1"/>
</dbReference>
<keyword evidence="5" id="KW-1185">Reference proteome</keyword>
<dbReference type="Proteomes" id="UP000637002">
    <property type="component" value="Unassembled WGS sequence"/>
</dbReference>
<dbReference type="InterPro" id="IPR051016">
    <property type="entry name" value="Diverse_Substrate_AcTransf"/>
</dbReference>
<dbReference type="InterPro" id="IPR000182">
    <property type="entry name" value="GNAT_dom"/>
</dbReference>
<sequence>MSVITVRALNSDDRAAWEPLWRGYLDFYRTSQTAELKDLVWRRILDAGEPIHGLAAVAEGRIIGIVHYVFHRATWSATDYCYLEDLFTSPDARGKGVGRALIEAVYERARVHGSTRVYWLTHETNAPARLLYDQVAEFAGFIQYRKAIG</sequence>
<proteinExistence type="predicted"/>
<organism evidence="4 5">
    <name type="scientific">Chelatococcus reniformis</name>
    <dbReference type="NCBI Taxonomy" id="1494448"/>
    <lineage>
        <taxon>Bacteria</taxon>
        <taxon>Pseudomonadati</taxon>
        <taxon>Pseudomonadota</taxon>
        <taxon>Alphaproteobacteria</taxon>
        <taxon>Hyphomicrobiales</taxon>
        <taxon>Chelatococcaceae</taxon>
        <taxon>Chelatococcus</taxon>
    </lineage>
</organism>
<dbReference type="RefSeq" id="WP_188610216.1">
    <property type="nucleotide sequence ID" value="NZ_BMGG01000005.1"/>
</dbReference>
<evidence type="ECO:0000256" key="1">
    <source>
        <dbReference type="ARBA" id="ARBA00022679"/>
    </source>
</evidence>
<accession>A0A916XH63</accession>
<reference evidence="4" key="2">
    <citation type="submission" date="2020-09" db="EMBL/GenBank/DDBJ databases">
        <authorList>
            <person name="Sun Q."/>
            <person name="Zhou Y."/>
        </authorList>
    </citation>
    <scope>NUCLEOTIDE SEQUENCE</scope>
    <source>
        <strain evidence="4">CGMCC 1.12919</strain>
    </source>
</reference>
<dbReference type="CDD" id="cd04301">
    <property type="entry name" value="NAT_SF"/>
    <property type="match status" value="1"/>
</dbReference>
<evidence type="ECO:0000313" key="4">
    <source>
        <dbReference type="EMBL" id="GGC71571.1"/>
    </source>
</evidence>
<dbReference type="PROSITE" id="PS51186">
    <property type="entry name" value="GNAT"/>
    <property type="match status" value="1"/>
</dbReference>
<feature type="domain" description="N-acetyltransferase" evidence="3">
    <location>
        <begin position="4"/>
        <end position="149"/>
    </location>
</feature>
<evidence type="ECO:0000259" key="3">
    <source>
        <dbReference type="PROSITE" id="PS51186"/>
    </source>
</evidence>
<comment type="caution">
    <text evidence="4">The sequence shown here is derived from an EMBL/GenBank/DDBJ whole genome shotgun (WGS) entry which is preliminary data.</text>
</comment>
<keyword evidence="1" id="KW-0808">Transferase</keyword>
<evidence type="ECO:0000313" key="5">
    <source>
        <dbReference type="Proteomes" id="UP000637002"/>
    </source>
</evidence>
<name>A0A916XH63_9HYPH</name>
<dbReference type="Pfam" id="PF00583">
    <property type="entry name" value="Acetyltransf_1"/>
    <property type="match status" value="1"/>
</dbReference>
<dbReference type="AlphaFoldDB" id="A0A916XH63"/>
<reference evidence="4" key="1">
    <citation type="journal article" date="2014" name="Int. J. Syst. Evol. Microbiol.">
        <title>Complete genome sequence of Corynebacterium casei LMG S-19264T (=DSM 44701T), isolated from a smear-ripened cheese.</title>
        <authorList>
            <consortium name="US DOE Joint Genome Institute (JGI-PGF)"/>
            <person name="Walter F."/>
            <person name="Albersmeier A."/>
            <person name="Kalinowski J."/>
            <person name="Ruckert C."/>
        </authorList>
    </citation>
    <scope>NUCLEOTIDE SEQUENCE</scope>
    <source>
        <strain evidence="4">CGMCC 1.12919</strain>
    </source>
</reference>
<evidence type="ECO:0000256" key="2">
    <source>
        <dbReference type="ARBA" id="ARBA00023315"/>
    </source>
</evidence>
<dbReference type="PANTHER" id="PTHR10545">
    <property type="entry name" value="DIAMINE N-ACETYLTRANSFERASE"/>
    <property type="match status" value="1"/>
</dbReference>